<dbReference type="Gene3D" id="3.30.160.60">
    <property type="entry name" value="Classic Zinc Finger"/>
    <property type="match status" value="3"/>
</dbReference>
<dbReference type="PANTHER" id="PTHR24388:SF54">
    <property type="entry name" value="PROTEIN ESCARGOT"/>
    <property type="match status" value="1"/>
</dbReference>
<proteinExistence type="predicted"/>
<evidence type="ECO:0000256" key="5">
    <source>
        <dbReference type="ARBA" id="ARBA00022833"/>
    </source>
</evidence>
<dbReference type="FunFam" id="3.30.160.60:FF:000655">
    <property type="entry name" value="Zinc finger protein 462"/>
    <property type="match status" value="1"/>
</dbReference>
<dbReference type="InterPro" id="IPR013087">
    <property type="entry name" value="Znf_C2H2_type"/>
</dbReference>
<keyword evidence="6" id="KW-0539">Nucleus</keyword>
<protein>
    <recommendedName>
        <fullName evidence="8">C2H2-type domain-containing protein</fullName>
    </recommendedName>
</protein>
<evidence type="ECO:0000256" key="1">
    <source>
        <dbReference type="ARBA" id="ARBA00004123"/>
    </source>
</evidence>
<accession>A0AAV2MQU0</accession>
<gene>
    <name evidence="9" type="ORF">KC01_LOCUS41703</name>
</gene>
<dbReference type="PROSITE" id="PS50157">
    <property type="entry name" value="ZINC_FINGER_C2H2_2"/>
    <property type="match status" value="2"/>
</dbReference>
<dbReference type="InterPro" id="IPR050527">
    <property type="entry name" value="Snail/Krueppel_Znf"/>
</dbReference>
<organism evidence="9 10">
    <name type="scientific">Knipowitschia caucasica</name>
    <name type="common">Caucasian dwarf goby</name>
    <name type="synonym">Pomatoschistus caucasicus</name>
    <dbReference type="NCBI Taxonomy" id="637954"/>
    <lineage>
        <taxon>Eukaryota</taxon>
        <taxon>Metazoa</taxon>
        <taxon>Chordata</taxon>
        <taxon>Craniata</taxon>
        <taxon>Vertebrata</taxon>
        <taxon>Euteleostomi</taxon>
        <taxon>Actinopterygii</taxon>
        <taxon>Neopterygii</taxon>
        <taxon>Teleostei</taxon>
        <taxon>Neoteleostei</taxon>
        <taxon>Acanthomorphata</taxon>
        <taxon>Gobiaria</taxon>
        <taxon>Gobiiformes</taxon>
        <taxon>Gobioidei</taxon>
        <taxon>Gobiidae</taxon>
        <taxon>Gobiinae</taxon>
        <taxon>Knipowitschia</taxon>
    </lineage>
</organism>
<dbReference type="Proteomes" id="UP001497482">
    <property type="component" value="Chromosome 9"/>
</dbReference>
<evidence type="ECO:0000256" key="2">
    <source>
        <dbReference type="ARBA" id="ARBA00022723"/>
    </source>
</evidence>
<dbReference type="PANTHER" id="PTHR24388">
    <property type="entry name" value="ZINC FINGER PROTEIN"/>
    <property type="match status" value="1"/>
</dbReference>
<dbReference type="EMBL" id="OZ035831">
    <property type="protein sequence ID" value="CAL1615828.1"/>
    <property type="molecule type" value="Genomic_DNA"/>
</dbReference>
<dbReference type="InterPro" id="IPR036236">
    <property type="entry name" value="Znf_C2H2_sf"/>
</dbReference>
<keyword evidence="3" id="KW-0677">Repeat</keyword>
<keyword evidence="5" id="KW-0862">Zinc</keyword>
<reference evidence="9 10" key="1">
    <citation type="submission" date="2024-04" db="EMBL/GenBank/DDBJ databases">
        <authorList>
            <person name="Waldvogel A.-M."/>
            <person name="Schoenle A."/>
        </authorList>
    </citation>
    <scope>NUCLEOTIDE SEQUENCE [LARGE SCALE GENOMIC DNA]</scope>
</reference>
<dbReference type="GO" id="GO:0008270">
    <property type="term" value="F:zinc ion binding"/>
    <property type="evidence" value="ECO:0007669"/>
    <property type="project" value="UniProtKB-KW"/>
</dbReference>
<dbReference type="GO" id="GO:0000981">
    <property type="term" value="F:DNA-binding transcription factor activity, RNA polymerase II-specific"/>
    <property type="evidence" value="ECO:0007669"/>
    <property type="project" value="TreeGrafter"/>
</dbReference>
<keyword evidence="4 7" id="KW-0863">Zinc-finger</keyword>
<comment type="subcellular location">
    <subcellularLocation>
        <location evidence="1">Nucleus</location>
    </subcellularLocation>
</comment>
<name>A0AAV2MQU0_KNICA</name>
<keyword evidence="10" id="KW-1185">Reference proteome</keyword>
<evidence type="ECO:0000313" key="10">
    <source>
        <dbReference type="Proteomes" id="UP001497482"/>
    </source>
</evidence>
<dbReference type="GO" id="GO:0005634">
    <property type="term" value="C:nucleus"/>
    <property type="evidence" value="ECO:0007669"/>
    <property type="project" value="UniProtKB-SubCell"/>
</dbReference>
<evidence type="ECO:0000313" key="9">
    <source>
        <dbReference type="EMBL" id="CAL1615828.1"/>
    </source>
</evidence>
<evidence type="ECO:0000256" key="6">
    <source>
        <dbReference type="ARBA" id="ARBA00023242"/>
    </source>
</evidence>
<dbReference type="SMART" id="SM00355">
    <property type="entry name" value="ZnF_C2H2"/>
    <property type="match status" value="8"/>
</dbReference>
<dbReference type="AlphaFoldDB" id="A0AAV2MQU0"/>
<feature type="domain" description="C2H2-type" evidence="8">
    <location>
        <begin position="360"/>
        <end position="387"/>
    </location>
</feature>
<keyword evidence="2" id="KW-0479">Metal-binding</keyword>
<evidence type="ECO:0000256" key="7">
    <source>
        <dbReference type="PROSITE-ProRule" id="PRU00042"/>
    </source>
</evidence>
<evidence type="ECO:0000259" key="8">
    <source>
        <dbReference type="PROSITE" id="PS50157"/>
    </source>
</evidence>
<dbReference type="PROSITE" id="PS00028">
    <property type="entry name" value="ZINC_FINGER_C2H2_1"/>
    <property type="match status" value="2"/>
</dbReference>
<evidence type="ECO:0000256" key="3">
    <source>
        <dbReference type="ARBA" id="ARBA00022737"/>
    </source>
</evidence>
<feature type="domain" description="C2H2-type" evidence="8">
    <location>
        <begin position="95"/>
        <end position="122"/>
    </location>
</feature>
<dbReference type="SUPFAM" id="SSF57667">
    <property type="entry name" value="beta-beta-alpha zinc fingers"/>
    <property type="match status" value="2"/>
</dbReference>
<dbReference type="GO" id="GO:0000978">
    <property type="term" value="F:RNA polymerase II cis-regulatory region sequence-specific DNA binding"/>
    <property type="evidence" value="ECO:0007669"/>
    <property type="project" value="TreeGrafter"/>
</dbReference>
<sequence>MDFSIIAKRTDRTTGIYKCNYCKKKIFGIKKICKHLDTHRKRLLEKQRKVSEQQTLPSLNSLAENAVSASNEGTVVSPAAASLSNEKPESRDNAHICQRCKRLFKSLKGLRSHERSHAALAALDHATTSESNENVDQYITYRNGTTRPFMCTLCSYRTTMSSLAKSHVVKQHTYLLTPKVERLFDEATQKDNEEASSNNADDMNAEDDELQNSFLEPPDVQRQLKNYNVMARIDLASKTQDLRLREPRMLPCEMCNFNCKHYSAMRRHCLRRHGKKLIRCKDCNFFSCFKRNLDLHEQMGHSTLQSEPTHQKNLCCPFCLYQSKNKNNMIDHIILHREERVIPMEVRRSKLSRYLQGVVFRCHKCTFSSGSADALHSHVAKHNDLKPFKCRLCYFDCSQMKDLEAHLWDKHQVVRNHQLVGQVSLDQLEAREDRISQDDEEEDMKAMMLLLHCLRQTELLFLLQSQRICSLVTIVGEVSQTTQNFSVT</sequence>
<evidence type="ECO:0000256" key="4">
    <source>
        <dbReference type="ARBA" id="ARBA00022771"/>
    </source>
</evidence>